<dbReference type="GO" id="GO:0043023">
    <property type="term" value="F:ribosomal large subunit binding"/>
    <property type="evidence" value="ECO:0007669"/>
    <property type="project" value="TreeGrafter"/>
</dbReference>
<dbReference type="InterPro" id="IPR051608">
    <property type="entry name" value="RQC_Subunit_NEMF"/>
</dbReference>
<keyword evidence="4 6" id="KW-0175">Coiled coil</keyword>
<dbReference type="Pfam" id="PF11923">
    <property type="entry name" value="NFACT-C"/>
    <property type="match status" value="1"/>
</dbReference>
<feature type="compositionally biased region" description="Gly residues" evidence="7">
    <location>
        <begin position="695"/>
        <end position="705"/>
    </location>
</feature>
<evidence type="ECO:0000259" key="8">
    <source>
        <dbReference type="Pfam" id="PF05670"/>
    </source>
</evidence>
<dbReference type="eggNOG" id="KOG2030">
    <property type="taxonomic scope" value="Eukaryota"/>
</dbReference>
<dbReference type="InterPro" id="IPR021846">
    <property type="entry name" value="NFACT-C"/>
</dbReference>
<evidence type="ECO:0000256" key="1">
    <source>
        <dbReference type="ARBA" id="ARBA00004496"/>
    </source>
</evidence>
<dbReference type="InterPro" id="IPR008532">
    <property type="entry name" value="NFACT_RNA-bd"/>
</dbReference>
<evidence type="ECO:0000256" key="7">
    <source>
        <dbReference type="SAM" id="MobiDB-lite"/>
    </source>
</evidence>
<feature type="compositionally biased region" description="Polar residues" evidence="7">
    <location>
        <begin position="790"/>
        <end position="804"/>
    </location>
</feature>
<dbReference type="Gene3D" id="2.30.310.10">
    <property type="entry name" value="ibrinogen binding protein from staphylococcus aureus domain"/>
    <property type="match status" value="1"/>
</dbReference>
<feature type="compositionally biased region" description="Basic residues" evidence="7">
    <location>
        <begin position="843"/>
        <end position="857"/>
    </location>
</feature>
<name>A0A177AG67_9PEZI</name>
<feature type="region of interest" description="Disordered" evidence="7">
    <location>
        <begin position="690"/>
        <end position="861"/>
    </location>
</feature>
<dbReference type="GeneID" id="36285860"/>
<dbReference type="FunFam" id="2.30.310.10:FF:000003">
    <property type="entry name" value="Zinc knuckle domain containing protein"/>
    <property type="match status" value="1"/>
</dbReference>
<feature type="coiled-coil region" evidence="6">
    <location>
        <begin position="879"/>
        <end position="925"/>
    </location>
</feature>
<accession>A0A177AG67</accession>
<feature type="compositionally biased region" description="Basic residues" evidence="7">
    <location>
        <begin position="1063"/>
        <end position="1072"/>
    </location>
</feature>
<evidence type="ECO:0000256" key="5">
    <source>
        <dbReference type="ARBA" id="ARBA00070414"/>
    </source>
</evidence>
<dbReference type="GO" id="GO:0072344">
    <property type="term" value="P:rescue of stalled ribosome"/>
    <property type="evidence" value="ECO:0007669"/>
    <property type="project" value="TreeGrafter"/>
</dbReference>
<dbReference type="GO" id="GO:0000049">
    <property type="term" value="F:tRNA binding"/>
    <property type="evidence" value="ECO:0007669"/>
    <property type="project" value="TreeGrafter"/>
</dbReference>
<dbReference type="OrthoDB" id="207084at2759"/>
<dbReference type="Pfam" id="PF05833">
    <property type="entry name" value="NFACT_N"/>
    <property type="match status" value="1"/>
</dbReference>
<reference evidence="10" key="1">
    <citation type="submission" date="2016-03" db="EMBL/GenBank/DDBJ databases">
        <title>Updated assembly of Pseudogymnoascus destructans, the fungus causing white-nose syndrome of bats.</title>
        <authorList>
            <person name="Palmer J.M."/>
            <person name="Drees K.P."/>
            <person name="Foster J.T."/>
            <person name="Lindner D.L."/>
        </authorList>
    </citation>
    <scope>NUCLEOTIDE SEQUENCE [LARGE SCALE GENOMIC DNA]</scope>
    <source>
        <strain evidence="10">20631-21</strain>
    </source>
</reference>
<evidence type="ECO:0000256" key="4">
    <source>
        <dbReference type="ARBA" id="ARBA00023054"/>
    </source>
</evidence>
<dbReference type="PANTHER" id="PTHR15239:SF6">
    <property type="entry name" value="RIBOSOME QUALITY CONTROL COMPLEX SUBUNIT NEMF"/>
    <property type="match status" value="1"/>
</dbReference>
<feature type="compositionally biased region" description="Gly residues" evidence="7">
    <location>
        <begin position="1049"/>
        <end position="1062"/>
    </location>
</feature>
<dbReference type="RefSeq" id="XP_024325436.1">
    <property type="nucleotide sequence ID" value="XM_024466436.1"/>
</dbReference>
<organism evidence="10">
    <name type="scientific">Pseudogymnoascus destructans</name>
    <dbReference type="NCBI Taxonomy" id="655981"/>
    <lineage>
        <taxon>Eukaryota</taxon>
        <taxon>Fungi</taxon>
        <taxon>Dikarya</taxon>
        <taxon>Ascomycota</taxon>
        <taxon>Pezizomycotina</taxon>
        <taxon>Leotiomycetes</taxon>
        <taxon>Thelebolales</taxon>
        <taxon>Thelebolaceae</taxon>
        <taxon>Pseudogymnoascus</taxon>
    </lineage>
</organism>
<feature type="compositionally biased region" description="Low complexity" evidence="7">
    <location>
        <begin position="816"/>
        <end position="832"/>
    </location>
</feature>
<dbReference type="VEuPathDB" id="FungiDB:GMDG_00158"/>
<comment type="subcellular location">
    <subcellularLocation>
        <location evidence="1">Cytoplasm</location>
    </subcellularLocation>
</comment>
<dbReference type="AlphaFoldDB" id="A0A177AG67"/>
<evidence type="ECO:0000256" key="2">
    <source>
        <dbReference type="ARBA" id="ARBA00008318"/>
    </source>
</evidence>
<dbReference type="PANTHER" id="PTHR15239">
    <property type="entry name" value="NUCLEAR EXPORT MEDIATOR FACTOR NEMF"/>
    <property type="match status" value="1"/>
</dbReference>
<keyword evidence="3" id="KW-0963">Cytoplasm</keyword>
<dbReference type="GO" id="GO:1990112">
    <property type="term" value="C:RQC complex"/>
    <property type="evidence" value="ECO:0007669"/>
    <property type="project" value="TreeGrafter"/>
</dbReference>
<feature type="domain" description="NFACT protein C-terminal" evidence="9">
    <location>
        <begin position="937"/>
        <end position="1044"/>
    </location>
</feature>
<protein>
    <recommendedName>
        <fullName evidence="5">Ribosome quality control complex subunit 2</fullName>
    </recommendedName>
</protein>
<dbReference type="GO" id="GO:0005737">
    <property type="term" value="C:cytoplasm"/>
    <property type="evidence" value="ECO:0007669"/>
    <property type="project" value="UniProtKB-SubCell"/>
</dbReference>
<dbReference type="Proteomes" id="UP000077154">
    <property type="component" value="Unassembled WGS sequence"/>
</dbReference>
<evidence type="ECO:0000313" key="10">
    <source>
        <dbReference type="EMBL" id="OAF60154.1"/>
    </source>
</evidence>
<evidence type="ECO:0000259" key="9">
    <source>
        <dbReference type="Pfam" id="PF11923"/>
    </source>
</evidence>
<sequence>MKQRFSSLDVKVIAYELSNSLVTLRLANVYDLASKIFLLRFTKPDDKKQMIIDSGFRCHLTSFSRATTASPSVFVTKLRKFLKTRRVTAVSQIGTDRIIEFQFSEGQYRLYLEFYAGGNIILTDKELNILTLLRTVPPGEGQEEQRIGLKYSLENRQNYLGIPPLTKDRLQAALRKAAEQSENAPAEKKQGKNGIDSLRRALAVSITEFPPLLVDHAMKVTDFDPTLKPADIAKNDTLLDHLLRSLEEADRVVKEITGSDVATGYIIAKKQERTDKVASRDEETERQALLYEDFHPFKPRQFENDPACTFVPFEGFNNTVDEFFSSIEGQRLESRLYEREVTAKKKLQAAKDDQQKRLGGLQEIQTLNERKAGAIETNVQRVQEATDAVNGLIAQGMDWIEIGKLIDIEQKRGNPVASIIKLPLKLHENTVTLLLDEEIFVEDLNDEAYETGSDVSDSEDEAPIKEAVKKVVDKRLAIDINLGASPWSNAREYYGQRRSAAEKEKKTLESSTKALKSTSHKIEQDLKKGLKQEKAILRPVRKHMWFEKFMWFISSDGYLVLGGRDAQQNEILYKRYLRKGDVYVHADLDGATSVFIRNHESRVDAPIPPSTLSQAGILAVSSSSAWESKAGMPAWWANADQVSKSAPTGDYFKPGSFDVRGKKNFLPPAPLLLGFGVMFHVSNESKANHTKYRVHGGGSATGTGAKGPESTVNPTQPDSDDEDNQRNASEEDDEESEENNGTSTAESRQNPLQFTGSQPNPDVSQSQQSVDTTTLTGLQDLTVDDEKAPTTLNDDNQRAKNQPSPIEVDDTKPEAGAESSSEEGAATPSSTSTKQKGQAPLPRGKRNKLKKASRKYKHQDLEDKLAAQALTGATAGAKKAEAEAEAKRALEAEREFNEQRRKAQHQRTQQEIAKHEEARKAMMEAGEDIVDEEADEAEKAVSLDTLVGTPLPGDVILDVIPVCAPWTAVGKYKYKVKLQPGPMKKGKAVKEILSKWGVDSLVKAYVDENSSDVEKMWPREVELVKGLKAEEIVNVIPVGKVAIMLGGGASGAARKGGGAGKGKGGRGSKNQK</sequence>
<evidence type="ECO:0000256" key="3">
    <source>
        <dbReference type="ARBA" id="ARBA00022490"/>
    </source>
</evidence>
<gene>
    <name evidence="10" type="ORF">VC83_02781</name>
</gene>
<comment type="similarity">
    <text evidence="2">Belongs to the NEMF family.</text>
</comment>
<evidence type="ECO:0000256" key="6">
    <source>
        <dbReference type="SAM" id="Coils"/>
    </source>
</evidence>
<proteinExistence type="inferred from homology"/>
<dbReference type="EMBL" id="KV441392">
    <property type="protein sequence ID" value="OAF60154.1"/>
    <property type="molecule type" value="Genomic_DNA"/>
</dbReference>
<feature type="domain" description="NFACT RNA-binding" evidence="8">
    <location>
        <begin position="548"/>
        <end position="661"/>
    </location>
</feature>
<dbReference type="Pfam" id="PF05670">
    <property type="entry name" value="NFACT-R_1"/>
    <property type="match status" value="1"/>
</dbReference>
<feature type="compositionally biased region" description="Low complexity" evidence="7">
    <location>
        <begin position="771"/>
        <end position="781"/>
    </location>
</feature>
<dbReference type="GO" id="GO:1990116">
    <property type="term" value="P:ribosome-associated ubiquitin-dependent protein catabolic process"/>
    <property type="evidence" value="ECO:0007669"/>
    <property type="project" value="TreeGrafter"/>
</dbReference>
<feature type="region of interest" description="Disordered" evidence="7">
    <location>
        <begin position="1049"/>
        <end position="1072"/>
    </location>
</feature>
<feature type="compositionally biased region" description="Polar residues" evidence="7">
    <location>
        <begin position="748"/>
        <end position="770"/>
    </location>
</feature>